<dbReference type="EMBL" id="VSSQ01092249">
    <property type="protein sequence ID" value="MPN37542.1"/>
    <property type="molecule type" value="Genomic_DNA"/>
</dbReference>
<protein>
    <submittedName>
        <fullName evidence="1">Uncharacterized protein</fullName>
    </submittedName>
</protein>
<comment type="caution">
    <text evidence="1">The sequence shown here is derived from an EMBL/GenBank/DDBJ whole genome shotgun (WGS) entry which is preliminary data.</text>
</comment>
<name>A0A645HGM1_9ZZZZ</name>
<dbReference type="AlphaFoldDB" id="A0A645HGM1"/>
<organism evidence="1">
    <name type="scientific">bioreactor metagenome</name>
    <dbReference type="NCBI Taxonomy" id="1076179"/>
    <lineage>
        <taxon>unclassified sequences</taxon>
        <taxon>metagenomes</taxon>
        <taxon>ecological metagenomes</taxon>
    </lineage>
</organism>
<reference evidence="1" key="1">
    <citation type="submission" date="2019-08" db="EMBL/GenBank/DDBJ databases">
        <authorList>
            <person name="Kucharzyk K."/>
            <person name="Murdoch R.W."/>
            <person name="Higgins S."/>
            <person name="Loffler F."/>
        </authorList>
    </citation>
    <scope>NUCLEOTIDE SEQUENCE</scope>
</reference>
<accession>A0A645HGM1</accession>
<proteinExistence type="predicted"/>
<gene>
    <name evidence="1" type="ORF">SDC9_185062</name>
</gene>
<sequence>MVFPALGFQRFQGRQAVNAHFRDIFHTVFRQFACQTVSIIILKGLSCTHIDISGQIVDIAVVGIIAGKPGRFLTIWALYLVNHTTVKAREHRSRGCRKHIGRLPCKVSKVSHVGKALLLGVSAVIFR</sequence>
<evidence type="ECO:0000313" key="1">
    <source>
        <dbReference type="EMBL" id="MPN37542.1"/>
    </source>
</evidence>